<evidence type="ECO:0000313" key="2">
    <source>
        <dbReference type="Proteomes" id="UP000476411"/>
    </source>
</evidence>
<dbReference type="Pfam" id="PF14112">
    <property type="entry name" value="DUF4284"/>
    <property type="match status" value="1"/>
</dbReference>
<dbReference type="KEGG" id="chih:GWR21_28040"/>
<accession>A0A6B9ZLN4</accession>
<sequence>MMTKAQYVVAVWLANFNHEKELRNYLEVRYDEDGNSQSGFGHAVGLQHFDSDFLEHTSFTNGMRPEEIINGFSFSEYFKNDLSTMISHDTLYDHNTIIFLYGKQDRYGAINEHVFTLANSPWRQLPFSFIGTVKFEIENQ</sequence>
<reference evidence="1 2" key="1">
    <citation type="submission" date="2020-01" db="EMBL/GenBank/DDBJ databases">
        <title>Complete genome sequence of Chitinophaga sp. H33E-04 isolated from quinoa roots.</title>
        <authorList>
            <person name="Weon H.-Y."/>
            <person name="Lee S.A."/>
        </authorList>
    </citation>
    <scope>NUCLEOTIDE SEQUENCE [LARGE SCALE GENOMIC DNA]</scope>
    <source>
        <strain evidence="1 2">H33E-04</strain>
    </source>
</reference>
<dbReference type="AlphaFoldDB" id="A0A6B9ZLN4"/>
<proteinExistence type="predicted"/>
<organism evidence="1 2">
    <name type="scientific">Chitinophaga agri</name>
    <dbReference type="NCBI Taxonomy" id="2703787"/>
    <lineage>
        <taxon>Bacteria</taxon>
        <taxon>Pseudomonadati</taxon>
        <taxon>Bacteroidota</taxon>
        <taxon>Chitinophagia</taxon>
        <taxon>Chitinophagales</taxon>
        <taxon>Chitinophagaceae</taxon>
        <taxon>Chitinophaga</taxon>
    </lineage>
</organism>
<dbReference type="EMBL" id="CP048113">
    <property type="protein sequence ID" value="QHS63298.1"/>
    <property type="molecule type" value="Genomic_DNA"/>
</dbReference>
<evidence type="ECO:0000313" key="1">
    <source>
        <dbReference type="EMBL" id="QHS63298.1"/>
    </source>
</evidence>
<dbReference type="InterPro" id="IPR025560">
    <property type="entry name" value="Imm22"/>
</dbReference>
<dbReference type="Proteomes" id="UP000476411">
    <property type="component" value="Chromosome"/>
</dbReference>
<name>A0A6B9ZLN4_9BACT</name>
<gene>
    <name evidence="1" type="ORF">GWR21_28040</name>
</gene>
<keyword evidence="2" id="KW-1185">Reference proteome</keyword>
<dbReference type="RefSeq" id="WP_162335014.1">
    <property type="nucleotide sequence ID" value="NZ_CP048113.1"/>
</dbReference>
<protein>
    <submittedName>
        <fullName evidence="1">Immunity 22 family protein</fullName>
    </submittedName>
</protein>